<evidence type="ECO:0000313" key="2">
    <source>
        <dbReference type="EMBL" id="AUR50876.1"/>
    </source>
</evidence>
<evidence type="ECO:0000313" key="3">
    <source>
        <dbReference type="Proteomes" id="UP000236655"/>
    </source>
</evidence>
<organism evidence="2 3">
    <name type="scientific">Aquella oligotrophica</name>
    <dbReference type="NCBI Taxonomy" id="2067065"/>
    <lineage>
        <taxon>Bacteria</taxon>
        <taxon>Pseudomonadati</taxon>
        <taxon>Pseudomonadota</taxon>
        <taxon>Betaproteobacteria</taxon>
        <taxon>Neisseriales</taxon>
        <taxon>Neisseriaceae</taxon>
        <taxon>Aquella</taxon>
    </lineage>
</organism>
<dbReference type="RefSeq" id="WP_102950176.1">
    <property type="nucleotide sequence ID" value="NZ_CP024847.1"/>
</dbReference>
<dbReference type="Gene3D" id="3.30.70.60">
    <property type="match status" value="1"/>
</dbReference>
<dbReference type="Proteomes" id="UP000236655">
    <property type="component" value="Chromosome"/>
</dbReference>
<keyword evidence="1" id="KW-0812">Transmembrane</keyword>
<sequence>MLTKKINKIEFLPLYLWRIRLLIPGLIVLMFLLSLLIYNNFTINQVNRLVELERIEQELKDNLVKNYAQVKNVPAYQARFNELRGLESVVNAKFPSSNEISSLLIQINQVAEDSNVSIANFTPKDTKEINLTAGNSGKDKIMSQEFSIMANARYLNFVDFIFRIARLPRVIAIQNIRLSRMDNSTVNVSFDIKIYFSSK</sequence>
<name>A0A2I7N339_9NEIS</name>
<evidence type="ECO:0000256" key="1">
    <source>
        <dbReference type="SAM" id="Phobius"/>
    </source>
</evidence>
<dbReference type="Pfam" id="PF04350">
    <property type="entry name" value="PilO"/>
    <property type="match status" value="1"/>
</dbReference>
<dbReference type="GO" id="GO:0043683">
    <property type="term" value="P:type IV pilus assembly"/>
    <property type="evidence" value="ECO:0007669"/>
    <property type="project" value="InterPro"/>
</dbReference>
<feature type="transmembrane region" description="Helical" evidence="1">
    <location>
        <begin position="21"/>
        <end position="38"/>
    </location>
</feature>
<dbReference type="KEGG" id="nba:CUN60_00685"/>
<keyword evidence="1" id="KW-0472">Membrane</keyword>
<proteinExistence type="predicted"/>
<reference evidence="3" key="1">
    <citation type="submission" date="2017-11" db="EMBL/GenBank/DDBJ databases">
        <authorList>
            <person name="Chan K.G."/>
            <person name="Lee L.S."/>
        </authorList>
    </citation>
    <scope>NUCLEOTIDE SEQUENCE [LARGE SCALE GENOMIC DNA]</scope>
    <source>
        <strain evidence="3">DSM 100970</strain>
    </source>
</reference>
<dbReference type="InterPro" id="IPR007445">
    <property type="entry name" value="PilO"/>
</dbReference>
<gene>
    <name evidence="2" type="ORF">CUN60_00685</name>
</gene>
<accession>A0A2I7N339</accession>
<dbReference type="GO" id="GO:0043107">
    <property type="term" value="P:type IV pilus-dependent motility"/>
    <property type="evidence" value="ECO:0007669"/>
    <property type="project" value="InterPro"/>
</dbReference>
<keyword evidence="1" id="KW-1133">Transmembrane helix</keyword>
<keyword evidence="3" id="KW-1185">Reference proteome</keyword>
<dbReference type="AlphaFoldDB" id="A0A2I7N339"/>
<dbReference type="EMBL" id="CP024847">
    <property type="protein sequence ID" value="AUR50876.1"/>
    <property type="molecule type" value="Genomic_DNA"/>
</dbReference>
<protein>
    <recommendedName>
        <fullName evidence="4">Pilus assembly protein, PilO</fullName>
    </recommendedName>
</protein>
<dbReference type="PANTHER" id="PTHR39555:SF1">
    <property type="entry name" value="TYPE IV PILUS INNER MEMBRANE COMPONENT PILO"/>
    <property type="match status" value="1"/>
</dbReference>
<dbReference type="PANTHER" id="PTHR39555">
    <property type="entry name" value="FIMBRIAL ASSEMBLY PROTEIN PILO-LIKE PROTEIN-RELATED"/>
    <property type="match status" value="1"/>
</dbReference>
<dbReference type="InterPro" id="IPR014717">
    <property type="entry name" value="Transl_elong_EF1B/ribsomal_bS6"/>
</dbReference>
<evidence type="ECO:0008006" key="4">
    <source>
        <dbReference type="Google" id="ProtNLM"/>
    </source>
</evidence>